<dbReference type="STRING" id="477690.SAMN05216474_3017"/>
<reference evidence="3 4" key="1">
    <citation type="submission" date="2016-10" db="EMBL/GenBank/DDBJ databases">
        <authorList>
            <person name="de Groot N.N."/>
        </authorList>
    </citation>
    <scope>NUCLEOTIDE SEQUENCE [LARGE SCALE GENOMIC DNA]</scope>
    <source>
        <strain evidence="3 4">CGMCC 1.7005</strain>
    </source>
</reference>
<sequence length="336" mass="38125">MLCALSCAMFLAFTSYSQSSVEYMNSVLEPIAELKKETWNYMKAVTKGKGARKVEGKRMELIMGLKNAKREVAKISDYKGDDNLRTEAEEYLGMSITVLEEDFGKILDMEDIAEQSYDLMEAYLLAKEKANDKLQAAGDELDAAQRTFADANDITLVEAESDKTSEKIKKAGKALRYYNEIYLIFFKVYKQEAYVIDAQNRQDVMAMEQNINTLKADAEAGLEKLAALEAFDGDKTLIAACKEAMEFYLDEAENTFPAMLNFYLAKDNFDKAKETFEATKKKDRTQKVVDKYNNAGKKYNEAVGEFNKVNESSNDERGDTLKNWNKSVDKFFSNHA</sequence>
<accession>A0A1I7BR61</accession>
<keyword evidence="2" id="KW-0732">Signal</keyword>
<gene>
    <name evidence="3" type="ORF">SAMN05216474_3017</name>
</gene>
<dbReference type="Proteomes" id="UP000236454">
    <property type="component" value="Unassembled WGS sequence"/>
</dbReference>
<dbReference type="AlphaFoldDB" id="A0A1I7BR61"/>
<keyword evidence="1" id="KW-0175">Coiled coil</keyword>
<feature type="chain" id="PRO_5014705795" evidence="2">
    <location>
        <begin position="20"/>
        <end position="336"/>
    </location>
</feature>
<protein>
    <submittedName>
        <fullName evidence="3">Uncharacterized protein</fullName>
    </submittedName>
</protein>
<keyword evidence="4" id="KW-1185">Reference proteome</keyword>
<name>A0A1I7BR61_9FLAO</name>
<dbReference type="EMBL" id="FPAS01000006">
    <property type="protein sequence ID" value="SFT89669.1"/>
    <property type="molecule type" value="Genomic_DNA"/>
</dbReference>
<evidence type="ECO:0000313" key="4">
    <source>
        <dbReference type="Proteomes" id="UP000236454"/>
    </source>
</evidence>
<evidence type="ECO:0000256" key="2">
    <source>
        <dbReference type="SAM" id="SignalP"/>
    </source>
</evidence>
<evidence type="ECO:0000256" key="1">
    <source>
        <dbReference type="SAM" id="Coils"/>
    </source>
</evidence>
<feature type="signal peptide" evidence="2">
    <location>
        <begin position="1"/>
        <end position="19"/>
    </location>
</feature>
<feature type="coiled-coil region" evidence="1">
    <location>
        <begin position="120"/>
        <end position="147"/>
    </location>
</feature>
<proteinExistence type="predicted"/>
<evidence type="ECO:0000313" key="3">
    <source>
        <dbReference type="EMBL" id="SFT89669.1"/>
    </source>
</evidence>
<organism evidence="3 4">
    <name type="scientific">Lishizhenia tianjinensis</name>
    <dbReference type="NCBI Taxonomy" id="477690"/>
    <lineage>
        <taxon>Bacteria</taxon>
        <taxon>Pseudomonadati</taxon>
        <taxon>Bacteroidota</taxon>
        <taxon>Flavobacteriia</taxon>
        <taxon>Flavobacteriales</taxon>
        <taxon>Crocinitomicaceae</taxon>
        <taxon>Lishizhenia</taxon>
    </lineage>
</organism>